<evidence type="ECO:0000259" key="6">
    <source>
        <dbReference type="Pfam" id="PF00496"/>
    </source>
</evidence>
<proteinExistence type="inferred from homology"/>
<name>A0A3Q9BKU9_9LACT</name>
<evidence type="ECO:0000256" key="5">
    <source>
        <dbReference type="SAM" id="SignalP"/>
    </source>
</evidence>
<dbReference type="InterPro" id="IPR023765">
    <property type="entry name" value="SBP_5_CS"/>
</dbReference>
<evidence type="ECO:0000256" key="3">
    <source>
        <dbReference type="ARBA" id="ARBA00022448"/>
    </source>
</evidence>
<evidence type="ECO:0000313" key="7">
    <source>
        <dbReference type="EMBL" id="AZP04722.1"/>
    </source>
</evidence>
<feature type="domain" description="Solute-binding protein family 5" evidence="6">
    <location>
        <begin position="87"/>
        <end position="442"/>
    </location>
</feature>
<evidence type="ECO:0000256" key="1">
    <source>
        <dbReference type="ARBA" id="ARBA00004193"/>
    </source>
</evidence>
<dbReference type="InterPro" id="IPR000914">
    <property type="entry name" value="SBP_5_dom"/>
</dbReference>
<dbReference type="GO" id="GO:0043190">
    <property type="term" value="C:ATP-binding cassette (ABC) transporter complex"/>
    <property type="evidence" value="ECO:0007669"/>
    <property type="project" value="InterPro"/>
</dbReference>
<dbReference type="PANTHER" id="PTHR30290:SF10">
    <property type="entry name" value="PERIPLASMIC OLIGOPEPTIDE-BINDING PROTEIN-RELATED"/>
    <property type="match status" value="1"/>
</dbReference>
<evidence type="ECO:0000256" key="2">
    <source>
        <dbReference type="ARBA" id="ARBA00005695"/>
    </source>
</evidence>
<dbReference type="RefSeq" id="WP_126110409.1">
    <property type="nucleotide sequence ID" value="NZ_CP034465.1"/>
</dbReference>
<dbReference type="OrthoDB" id="9796817at2"/>
<dbReference type="SUPFAM" id="SSF53850">
    <property type="entry name" value="Periplasmic binding protein-like II"/>
    <property type="match status" value="1"/>
</dbReference>
<feature type="signal peptide" evidence="5">
    <location>
        <begin position="1"/>
        <end position="19"/>
    </location>
</feature>
<comment type="similarity">
    <text evidence="2">Belongs to the bacterial solute-binding protein 5 family.</text>
</comment>
<evidence type="ECO:0000313" key="8">
    <source>
        <dbReference type="Proteomes" id="UP000273326"/>
    </source>
</evidence>
<dbReference type="InterPro" id="IPR030678">
    <property type="entry name" value="Peptide/Ni-bd"/>
</dbReference>
<dbReference type="PROSITE" id="PS51257">
    <property type="entry name" value="PROKAR_LIPOPROTEIN"/>
    <property type="match status" value="1"/>
</dbReference>
<evidence type="ECO:0000256" key="4">
    <source>
        <dbReference type="ARBA" id="ARBA00022729"/>
    </source>
</evidence>
<dbReference type="PANTHER" id="PTHR30290">
    <property type="entry name" value="PERIPLASMIC BINDING COMPONENT OF ABC TRANSPORTER"/>
    <property type="match status" value="1"/>
</dbReference>
<keyword evidence="8" id="KW-1185">Reference proteome</keyword>
<comment type="subcellular location">
    <subcellularLocation>
        <location evidence="1">Cell membrane</location>
        <topology evidence="1">Lipid-anchor</topology>
    </subcellularLocation>
</comment>
<dbReference type="CDD" id="cd00995">
    <property type="entry name" value="PBP2_NikA_DppA_OppA_like"/>
    <property type="match status" value="1"/>
</dbReference>
<dbReference type="KEGG" id="jeh:EJN90_08780"/>
<keyword evidence="3" id="KW-0813">Transport</keyword>
<sequence>MKKSTKMLLSLFASVSLLAACGGNNETGESSEPTNESTVTQVGGTIKIGLAANPNSLDPTAYTGQYESNVIRQIGDTLVIYSDDFSEFKPSLATEWSVSEDGLTYTFSLRDDVKFQAGEYQDGRSMTAEDVKYSLERSAFDSALNRLSGVESVEVLGEYEVAIHLTSPSSALMAMLTDSGNIIVPKEEVEGWGDQFGQHLVGTGPFSLDTIQSGQQIDLKRNENYWGEAANLDGVIFKVITDANMMINSLLSGDIDLATDIRGQNREIIENANGVSLTSIPGFSTTYLDMNMMEGPTANEKVREAIYMATNVEEIVNGVNQWGGAEVSYSPLPKASWGYMENAEEFVPDYDPEAAKALLAETEYADGFSIDMYLSDARVPYATIFQDQMKTNLNIDVQIHPQEWGTYSETVSTGQASMNIGAWSWYPDPYFYLNQEFHSNSIGSLGNGRGYNNSEVDALLDSALSETDQEARTDLYQQALEIIMADYSRIELELSETANGISDKVVGYNVLANNSITLVNNEGTNVSLQGN</sequence>
<dbReference type="GO" id="GO:1904680">
    <property type="term" value="F:peptide transmembrane transporter activity"/>
    <property type="evidence" value="ECO:0007669"/>
    <property type="project" value="TreeGrafter"/>
</dbReference>
<dbReference type="PIRSF" id="PIRSF002741">
    <property type="entry name" value="MppA"/>
    <property type="match status" value="1"/>
</dbReference>
<dbReference type="GO" id="GO:0015833">
    <property type="term" value="P:peptide transport"/>
    <property type="evidence" value="ECO:0007669"/>
    <property type="project" value="TreeGrafter"/>
</dbReference>
<dbReference type="Gene3D" id="3.90.76.10">
    <property type="entry name" value="Dipeptide-binding Protein, Domain 1"/>
    <property type="match status" value="1"/>
</dbReference>
<dbReference type="Gene3D" id="3.40.190.10">
    <property type="entry name" value="Periplasmic binding protein-like II"/>
    <property type="match status" value="1"/>
</dbReference>
<dbReference type="AlphaFoldDB" id="A0A3Q9BKU9"/>
<dbReference type="EMBL" id="CP034465">
    <property type="protein sequence ID" value="AZP04722.1"/>
    <property type="molecule type" value="Genomic_DNA"/>
</dbReference>
<dbReference type="GO" id="GO:0042597">
    <property type="term" value="C:periplasmic space"/>
    <property type="evidence" value="ECO:0007669"/>
    <property type="project" value="UniProtKB-ARBA"/>
</dbReference>
<dbReference type="Pfam" id="PF00496">
    <property type="entry name" value="SBP_bac_5"/>
    <property type="match status" value="1"/>
</dbReference>
<feature type="chain" id="PRO_5039231364" evidence="5">
    <location>
        <begin position="20"/>
        <end position="531"/>
    </location>
</feature>
<organism evidence="7 8">
    <name type="scientific">Jeotgalibaca ciconiae</name>
    <dbReference type="NCBI Taxonomy" id="2496265"/>
    <lineage>
        <taxon>Bacteria</taxon>
        <taxon>Bacillati</taxon>
        <taxon>Bacillota</taxon>
        <taxon>Bacilli</taxon>
        <taxon>Lactobacillales</taxon>
        <taxon>Carnobacteriaceae</taxon>
        <taxon>Jeotgalibaca</taxon>
    </lineage>
</organism>
<accession>A0A3Q9BKU9</accession>
<keyword evidence="4 5" id="KW-0732">Signal</keyword>
<dbReference type="Proteomes" id="UP000273326">
    <property type="component" value="Chromosome"/>
</dbReference>
<gene>
    <name evidence="7" type="ORF">EJN90_08780</name>
</gene>
<dbReference type="InterPro" id="IPR039424">
    <property type="entry name" value="SBP_5"/>
</dbReference>
<reference evidence="8" key="1">
    <citation type="submission" date="2018-12" db="EMBL/GenBank/DDBJ databases">
        <title>Complete genome sequencing of Jeotgalibaca sp. H21T32.</title>
        <authorList>
            <person name="Bae J.-W."/>
            <person name="Lee S.-Y."/>
        </authorList>
    </citation>
    <scope>NUCLEOTIDE SEQUENCE [LARGE SCALE GENOMIC DNA]</scope>
    <source>
        <strain evidence="8">H21T32</strain>
    </source>
</reference>
<dbReference type="Gene3D" id="3.10.105.10">
    <property type="entry name" value="Dipeptide-binding Protein, Domain 3"/>
    <property type="match status" value="1"/>
</dbReference>
<protein>
    <submittedName>
        <fullName evidence="7">ABC transporter substrate-binding protein</fullName>
    </submittedName>
</protein>
<dbReference type="PROSITE" id="PS01040">
    <property type="entry name" value="SBP_BACTERIAL_5"/>
    <property type="match status" value="1"/>
</dbReference>